<name>A0A4U0S654_9ACTN</name>
<accession>A0A4U0S654</accession>
<evidence type="ECO:0000259" key="5">
    <source>
        <dbReference type="PROSITE" id="PS51109"/>
    </source>
</evidence>
<dbReference type="Proteomes" id="UP000305778">
    <property type="component" value="Unassembled WGS sequence"/>
</dbReference>
<dbReference type="SMART" id="SM01208">
    <property type="entry name" value="G5"/>
    <property type="match status" value="1"/>
</dbReference>
<feature type="compositionally biased region" description="Basic residues" evidence="4">
    <location>
        <begin position="1"/>
        <end position="11"/>
    </location>
</feature>
<organism evidence="6 7">
    <name type="scientific">Actinacidiphila oryziradicis</name>
    <dbReference type="NCBI Taxonomy" id="2571141"/>
    <lineage>
        <taxon>Bacteria</taxon>
        <taxon>Bacillati</taxon>
        <taxon>Actinomycetota</taxon>
        <taxon>Actinomycetes</taxon>
        <taxon>Kitasatosporales</taxon>
        <taxon>Streptomycetaceae</taxon>
        <taxon>Actinacidiphila</taxon>
    </lineage>
</organism>
<dbReference type="Pfam" id="PF06737">
    <property type="entry name" value="Transglycosylas"/>
    <property type="match status" value="1"/>
</dbReference>
<keyword evidence="3" id="KW-0378">Hydrolase</keyword>
<dbReference type="EMBL" id="SUMC01000052">
    <property type="protein sequence ID" value="TKA04546.1"/>
    <property type="molecule type" value="Genomic_DNA"/>
</dbReference>
<dbReference type="InterPro" id="IPR010618">
    <property type="entry name" value="RPF"/>
</dbReference>
<dbReference type="InterPro" id="IPR011098">
    <property type="entry name" value="G5_dom"/>
</dbReference>
<protein>
    <submittedName>
        <fullName evidence="6">DUF348 domain-containing protein</fullName>
    </submittedName>
</protein>
<dbReference type="PROSITE" id="PS51109">
    <property type="entry name" value="G5"/>
    <property type="match status" value="1"/>
</dbReference>
<dbReference type="Gene3D" id="2.20.230.10">
    <property type="entry name" value="Resuscitation-promoting factor rpfb"/>
    <property type="match status" value="1"/>
</dbReference>
<gene>
    <name evidence="6" type="ORF">FCI23_35960</name>
</gene>
<dbReference type="Pfam" id="PF07501">
    <property type="entry name" value="G5"/>
    <property type="match status" value="1"/>
</dbReference>
<dbReference type="InterPro" id="IPR007137">
    <property type="entry name" value="DUF348"/>
</dbReference>
<dbReference type="InterPro" id="IPR051933">
    <property type="entry name" value="Resuscitation_pf_RpfB"/>
</dbReference>
<sequence>MNHSQRSHRGVRGGQAARKAERPDALRQLLPRALVLAFLAGGTSAFLANDKAVRLSVDGEPRNLHTFANDVEELLRLQGVRTGSHDIVAPGRNAGLRNGDEVAVRHGRPVSLTLDGRRRRVWTTARTVDEALRQLGVRADGAYLSTSRGSEIGRSGLDLDVRTERTLTFLIDGRERTVTTNAATVREAVERAGIVLHGQDTTSVDPDSFPRDGQTVSVLRIRGREEVHEEPVPYAIVRHGDGSLFRGTTVVDAPGRPGLRRVTYAYRTVNGVKQKPRALGSELVREPVPQVLRVGTKPLPESVAGADGLNWDALGRCEAGGRPDAVDASGTYGGLYQFDVGTWHAIGGKGRPQDAPAEEQTYRAKKLYVTRGATPWPVCGRRLFR</sequence>
<reference evidence="6 7" key="1">
    <citation type="submission" date="2019-04" db="EMBL/GenBank/DDBJ databases">
        <title>Streptomyces oryziradicis sp. nov., a novel actinomycete isolated from rhizosphere soil of rice (Oryza sativa L.).</title>
        <authorList>
            <person name="Li C."/>
        </authorList>
    </citation>
    <scope>NUCLEOTIDE SEQUENCE [LARGE SCALE GENOMIC DNA]</scope>
    <source>
        <strain evidence="6 7">NEAU-C40</strain>
    </source>
</reference>
<feature type="region of interest" description="Disordered" evidence="4">
    <location>
        <begin position="1"/>
        <end position="23"/>
    </location>
</feature>
<feature type="domain" description="G5" evidence="5">
    <location>
        <begin position="218"/>
        <end position="298"/>
    </location>
</feature>
<evidence type="ECO:0000256" key="2">
    <source>
        <dbReference type="ARBA" id="ARBA00022729"/>
    </source>
</evidence>
<keyword evidence="2" id="KW-0732">Signal</keyword>
<dbReference type="InterPro" id="IPR023346">
    <property type="entry name" value="Lysozyme-like_dom_sf"/>
</dbReference>
<dbReference type="PANTHER" id="PTHR39160:SF4">
    <property type="entry name" value="RESUSCITATION-PROMOTING FACTOR RPFB"/>
    <property type="match status" value="1"/>
</dbReference>
<keyword evidence="7" id="KW-1185">Reference proteome</keyword>
<evidence type="ECO:0000313" key="7">
    <source>
        <dbReference type="Proteomes" id="UP000305778"/>
    </source>
</evidence>
<proteinExistence type="inferred from homology"/>
<evidence type="ECO:0000256" key="4">
    <source>
        <dbReference type="SAM" id="MobiDB-lite"/>
    </source>
</evidence>
<dbReference type="GO" id="GO:0016787">
    <property type="term" value="F:hydrolase activity"/>
    <property type="evidence" value="ECO:0007669"/>
    <property type="project" value="UniProtKB-KW"/>
</dbReference>
<comment type="caution">
    <text evidence="6">The sequence shown here is derived from an EMBL/GenBank/DDBJ whole genome shotgun (WGS) entry which is preliminary data.</text>
</comment>
<dbReference type="PANTHER" id="PTHR39160">
    <property type="entry name" value="CELL WALL-BINDING PROTEIN YOCH"/>
    <property type="match status" value="1"/>
</dbReference>
<evidence type="ECO:0000313" key="6">
    <source>
        <dbReference type="EMBL" id="TKA04546.1"/>
    </source>
</evidence>
<dbReference type="Gene3D" id="1.10.530.10">
    <property type="match status" value="1"/>
</dbReference>
<dbReference type="Pfam" id="PF03990">
    <property type="entry name" value="DUF348"/>
    <property type="match status" value="3"/>
</dbReference>
<comment type="similarity">
    <text evidence="1">Belongs to the transglycosylase family. Rpf subfamily.</text>
</comment>
<dbReference type="AlphaFoldDB" id="A0A4U0S654"/>
<dbReference type="RefSeq" id="WP_136728379.1">
    <property type="nucleotide sequence ID" value="NZ_SUMC01000052.1"/>
</dbReference>
<dbReference type="OrthoDB" id="1404170at2"/>
<dbReference type="CDD" id="cd13925">
    <property type="entry name" value="RPF"/>
    <property type="match status" value="1"/>
</dbReference>
<evidence type="ECO:0000256" key="1">
    <source>
        <dbReference type="ARBA" id="ARBA00010830"/>
    </source>
</evidence>
<dbReference type="SUPFAM" id="SSF53955">
    <property type="entry name" value="Lysozyme-like"/>
    <property type="match status" value="1"/>
</dbReference>
<evidence type="ECO:0000256" key="3">
    <source>
        <dbReference type="ARBA" id="ARBA00022801"/>
    </source>
</evidence>